<dbReference type="GO" id="GO:0050660">
    <property type="term" value="F:flavin adenine dinucleotide binding"/>
    <property type="evidence" value="ECO:0007669"/>
    <property type="project" value="InterPro"/>
</dbReference>
<dbReference type="InterPro" id="IPR037069">
    <property type="entry name" value="AcylCoA_DH/ox_N_sf"/>
</dbReference>
<dbReference type="PANTHER" id="PTHR48083:SF19">
    <property type="entry name" value="FLAVIN-DEPENDENT MONOOXYGENASE, OXYGENASE SUBUNIT HSAA"/>
    <property type="match status" value="1"/>
</dbReference>
<dbReference type="InterPro" id="IPR036250">
    <property type="entry name" value="AcylCo_DH-like_C"/>
</dbReference>
<dbReference type="SUPFAM" id="SSF56645">
    <property type="entry name" value="Acyl-CoA dehydrogenase NM domain-like"/>
    <property type="match status" value="1"/>
</dbReference>
<gene>
    <name evidence="3" type="ORF">GCM10010305_21270</name>
</gene>
<dbReference type="Gene3D" id="1.20.140.10">
    <property type="entry name" value="Butyryl-CoA Dehydrogenase, subunit A, domain 3"/>
    <property type="match status" value="1"/>
</dbReference>
<dbReference type="GO" id="GO:0003995">
    <property type="term" value="F:acyl-CoA dehydrogenase activity"/>
    <property type="evidence" value="ECO:0007669"/>
    <property type="project" value="TreeGrafter"/>
</dbReference>
<comment type="caution">
    <text evidence="3">The sequence shown here is derived from an EMBL/GenBank/DDBJ whole genome shotgun (WGS) entry which is preliminary data.</text>
</comment>
<feature type="domain" description="Acyl-CoA dehydrogenase C-terminal" evidence="2">
    <location>
        <begin position="232"/>
        <end position="361"/>
    </location>
</feature>
<name>A0A918W8K1_9ACTN</name>
<dbReference type="SUPFAM" id="SSF47203">
    <property type="entry name" value="Acyl-CoA dehydrogenase C-terminal domain-like"/>
    <property type="match status" value="1"/>
</dbReference>
<keyword evidence="1" id="KW-0560">Oxidoreductase</keyword>
<accession>A0A918W8K1</accession>
<dbReference type="Pfam" id="PF08028">
    <property type="entry name" value="Acyl-CoA_dh_2"/>
    <property type="match status" value="1"/>
</dbReference>
<dbReference type="EMBL" id="BMUL01000004">
    <property type="protein sequence ID" value="GHA77915.1"/>
    <property type="molecule type" value="Genomic_DNA"/>
</dbReference>
<reference evidence="3" key="2">
    <citation type="submission" date="2020-09" db="EMBL/GenBank/DDBJ databases">
        <authorList>
            <person name="Sun Q."/>
            <person name="Ohkuma M."/>
        </authorList>
    </citation>
    <scope>NUCLEOTIDE SEQUENCE</scope>
    <source>
        <strain evidence="3">JCM 4518</strain>
    </source>
</reference>
<dbReference type="GO" id="GO:0016787">
    <property type="term" value="F:hydrolase activity"/>
    <property type="evidence" value="ECO:0007669"/>
    <property type="project" value="UniProtKB-KW"/>
</dbReference>
<organism evidence="3 4">
    <name type="scientific">Streptomyces termitum</name>
    <dbReference type="NCBI Taxonomy" id="67368"/>
    <lineage>
        <taxon>Bacteria</taxon>
        <taxon>Bacillati</taxon>
        <taxon>Actinomycetota</taxon>
        <taxon>Actinomycetes</taxon>
        <taxon>Kitasatosporales</taxon>
        <taxon>Streptomycetaceae</taxon>
        <taxon>Streptomyces</taxon>
    </lineage>
</organism>
<dbReference type="GO" id="GO:0005737">
    <property type="term" value="C:cytoplasm"/>
    <property type="evidence" value="ECO:0007669"/>
    <property type="project" value="TreeGrafter"/>
</dbReference>
<dbReference type="Gene3D" id="2.40.110.10">
    <property type="entry name" value="Butyryl-CoA Dehydrogenase, subunit A, domain 2"/>
    <property type="match status" value="1"/>
</dbReference>
<protein>
    <submittedName>
        <fullName evidence="3">Hydrolase</fullName>
    </submittedName>
</protein>
<dbReference type="Proteomes" id="UP000644020">
    <property type="component" value="Unassembled WGS sequence"/>
</dbReference>
<dbReference type="Gene3D" id="1.10.540.10">
    <property type="entry name" value="Acyl-CoA dehydrogenase/oxidase, N-terminal domain"/>
    <property type="match status" value="1"/>
</dbReference>
<proteinExistence type="predicted"/>
<keyword evidence="3" id="KW-0378">Hydrolase</keyword>
<reference evidence="3" key="1">
    <citation type="journal article" date="2014" name="Int. J. Syst. Evol. Microbiol.">
        <title>Complete genome sequence of Corynebacterium casei LMG S-19264T (=DSM 44701T), isolated from a smear-ripened cheese.</title>
        <authorList>
            <consortium name="US DOE Joint Genome Institute (JGI-PGF)"/>
            <person name="Walter F."/>
            <person name="Albersmeier A."/>
            <person name="Kalinowski J."/>
            <person name="Ruckert C."/>
        </authorList>
    </citation>
    <scope>NUCLEOTIDE SEQUENCE</scope>
    <source>
        <strain evidence="3">JCM 4518</strain>
    </source>
</reference>
<dbReference type="GO" id="GO:0033539">
    <property type="term" value="P:fatty acid beta-oxidation using acyl-CoA dehydrogenase"/>
    <property type="evidence" value="ECO:0007669"/>
    <property type="project" value="TreeGrafter"/>
</dbReference>
<dbReference type="PANTHER" id="PTHR48083">
    <property type="entry name" value="MEDIUM-CHAIN SPECIFIC ACYL-COA DEHYDROGENASE, MITOCHONDRIAL-RELATED"/>
    <property type="match status" value="1"/>
</dbReference>
<evidence type="ECO:0000259" key="2">
    <source>
        <dbReference type="Pfam" id="PF08028"/>
    </source>
</evidence>
<sequence>MLQAHESALTTAARGMAPLAAAHAPAAEERRRLHPEVAEALTDAGFPHHFAPGPPGHSPGTFAELVEAVAVLGEECASAAWVASVTASAGRMTAHLPPEGRAAVWEKGPGTVVVAGLMPAGTAERVPGGWRVRGEWAYVSGVDFADWTLVAARTREADHPTVRVLAVPRADHAVVDAWSVVGLRGTGSHTVVLEDVVVPDERSVPLASVLRGDAEGASAPCHRAPLKAGNGLTLAAPLLGAARGALRRWRELTAAKLAAPGGAISGGPDPGPYEQALARAEGELDAVGLLLGRAAGVVDRGAVSGLETARNARDCALAAERLAGVVDGLLRTAGTRGQAEAEPLQRHWRDVNCGAGHSGLQWAPAASAYARLAGGPRV</sequence>
<evidence type="ECO:0000313" key="4">
    <source>
        <dbReference type="Proteomes" id="UP000644020"/>
    </source>
</evidence>
<keyword evidence="4" id="KW-1185">Reference proteome</keyword>
<dbReference type="GO" id="GO:0016712">
    <property type="term" value="F:oxidoreductase activity, acting on paired donors, with incorporation or reduction of molecular oxygen, reduced flavin or flavoprotein as one donor, and incorporation of one atom of oxygen"/>
    <property type="evidence" value="ECO:0007669"/>
    <property type="project" value="TreeGrafter"/>
</dbReference>
<dbReference type="PIRSF" id="PIRSF016578">
    <property type="entry name" value="HsaA"/>
    <property type="match status" value="1"/>
</dbReference>
<dbReference type="InterPro" id="IPR050741">
    <property type="entry name" value="Acyl-CoA_dehydrogenase"/>
</dbReference>
<dbReference type="RefSeq" id="WP_189976322.1">
    <property type="nucleotide sequence ID" value="NZ_BMUL01000004.1"/>
</dbReference>
<evidence type="ECO:0000256" key="1">
    <source>
        <dbReference type="ARBA" id="ARBA00023002"/>
    </source>
</evidence>
<dbReference type="InterPro" id="IPR013107">
    <property type="entry name" value="Acyl-CoA_DH_C"/>
</dbReference>
<dbReference type="InterPro" id="IPR046373">
    <property type="entry name" value="Acyl-CoA_Oxase/DH_mid-dom_sf"/>
</dbReference>
<dbReference type="AlphaFoldDB" id="A0A918W8K1"/>
<dbReference type="InterPro" id="IPR009100">
    <property type="entry name" value="AcylCoA_DH/oxidase_NM_dom_sf"/>
</dbReference>
<evidence type="ECO:0000313" key="3">
    <source>
        <dbReference type="EMBL" id="GHA77915.1"/>
    </source>
</evidence>